<keyword evidence="5 8" id="KW-1133">Transmembrane helix</keyword>
<evidence type="ECO:0000256" key="3">
    <source>
        <dbReference type="ARBA" id="ARBA00022448"/>
    </source>
</evidence>
<evidence type="ECO:0000256" key="2">
    <source>
        <dbReference type="ARBA" id="ARBA00005697"/>
    </source>
</evidence>
<dbReference type="EMBL" id="JAKWFO010000007">
    <property type="protein sequence ID" value="KAI9634401.1"/>
    <property type="molecule type" value="Genomic_DNA"/>
</dbReference>
<feature type="transmembrane region" description="Helical" evidence="8">
    <location>
        <begin position="265"/>
        <end position="287"/>
    </location>
</feature>
<comment type="subcellular location">
    <subcellularLocation>
        <location evidence="1">Endomembrane system</location>
        <topology evidence="1">Multi-pass membrane protein</topology>
    </subcellularLocation>
</comment>
<protein>
    <submittedName>
        <fullName evidence="9">Permease family-domain-containing protein</fullName>
    </submittedName>
</protein>
<comment type="similarity">
    <text evidence="2">Belongs to the nucleobase:cation symporter-2 (NCS2) (TC 2.A.40) family. Azg-like subfamily.</text>
</comment>
<evidence type="ECO:0000256" key="1">
    <source>
        <dbReference type="ARBA" id="ARBA00004127"/>
    </source>
</evidence>
<proteinExistence type="inferred from homology"/>
<evidence type="ECO:0000313" key="10">
    <source>
        <dbReference type="Proteomes" id="UP001164286"/>
    </source>
</evidence>
<evidence type="ECO:0000256" key="6">
    <source>
        <dbReference type="ARBA" id="ARBA00023136"/>
    </source>
</evidence>
<sequence length="649" mass="69870">MRFSAEGINQRVAKSFAGRWFRLEGSGHALERPGSKFMTEIRAGTVTAAAMLYIISVNASILSDTGGPCVCASTAADPICATNLAYTLCKNELRRDYVVATSAISLIATFTMGLFGNLPLGLAPGLGVNAYFAYSQVGFNGTGPITYGQALAAVFLEGVIFFLLTIFGLRQWLARLMPRSITSAIGVGIGLFLTIIGLSSSGLNVISGGIATPLQLAGCPAQYKDAVTGFCDSHVLQDPKVWVGVFVGGVFTIFLMLYRVKGALLWPILLVAIISWPRTTAVTAFPYNTVGDSNFDFFKNVVSARGFSLLGPGNIDWSAYKSGKVWIALISFLYVDLLDATGTMVAMSKQAGLFDSRDGDFEGSSVAFLVDSACISISGLFFGTSPCTPFVESASGIAEGGRTGLTAIATSFWFFISIFFAPLLSNIPAWATGSVLIVVGALMMENVVNVNWDYPGDAIPAFVAIALIPFTYNIAYGIIAGLIIFILIHNIPSLLGKISPRLLPPGWHDLKEPYDVKAMVRQQDTHGHSSKFVAVLPPWMRKLLTGNKRFWAYTPEEIERHLEGRQMTQASGGAAAELRQHERDRMREMLGIGLETRGVPEVNPHPHEMGYDVETGNSSREGSGIEAAGEYEMKGKGGNRGLMNGERFK</sequence>
<dbReference type="PANTHER" id="PTHR43337:SF1">
    <property type="entry name" value="XANTHINE_URACIL PERMEASE C887.17-RELATED"/>
    <property type="match status" value="1"/>
</dbReference>
<feature type="transmembrane region" description="Helical" evidence="8">
    <location>
        <begin position="458"/>
        <end position="488"/>
    </location>
</feature>
<keyword evidence="4 8" id="KW-0812">Transmembrane</keyword>
<evidence type="ECO:0000256" key="8">
    <source>
        <dbReference type="SAM" id="Phobius"/>
    </source>
</evidence>
<reference evidence="9" key="1">
    <citation type="journal article" date="2022" name="G3 (Bethesda)">
        <title>High quality genome of the basidiomycete yeast Dioszegia hungarica PDD-24b-2 isolated from cloud water.</title>
        <authorList>
            <person name="Jarrige D."/>
            <person name="Haridas S."/>
            <person name="Bleykasten-Grosshans C."/>
            <person name="Joly M."/>
            <person name="Nadalig T."/>
            <person name="Sancelme M."/>
            <person name="Vuilleumier S."/>
            <person name="Grigoriev I.V."/>
            <person name="Amato P."/>
            <person name="Bringel F."/>
        </authorList>
    </citation>
    <scope>NUCLEOTIDE SEQUENCE</scope>
    <source>
        <strain evidence="9">PDD-24b-2</strain>
    </source>
</reference>
<evidence type="ECO:0000256" key="7">
    <source>
        <dbReference type="SAM" id="MobiDB-lite"/>
    </source>
</evidence>
<dbReference type="GeneID" id="77729051"/>
<dbReference type="RefSeq" id="XP_052944178.1">
    <property type="nucleotide sequence ID" value="XM_053089846.1"/>
</dbReference>
<dbReference type="GO" id="GO:0015853">
    <property type="term" value="P:adenine transport"/>
    <property type="evidence" value="ECO:0007669"/>
    <property type="project" value="TreeGrafter"/>
</dbReference>
<feature type="transmembrane region" description="Helical" evidence="8">
    <location>
        <begin position="241"/>
        <end position="258"/>
    </location>
</feature>
<keyword evidence="10" id="KW-1185">Reference proteome</keyword>
<gene>
    <name evidence="9" type="ORF">MKK02DRAFT_37933</name>
</gene>
<feature type="transmembrane region" description="Helical" evidence="8">
    <location>
        <begin position="181"/>
        <end position="199"/>
    </location>
</feature>
<evidence type="ECO:0000256" key="5">
    <source>
        <dbReference type="ARBA" id="ARBA00022989"/>
    </source>
</evidence>
<dbReference type="InterPro" id="IPR045018">
    <property type="entry name" value="Azg-like"/>
</dbReference>
<evidence type="ECO:0000256" key="4">
    <source>
        <dbReference type="ARBA" id="ARBA00022692"/>
    </source>
</evidence>
<dbReference type="Pfam" id="PF00860">
    <property type="entry name" value="Xan_ur_permease"/>
    <property type="match status" value="1"/>
</dbReference>
<dbReference type="GO" id="GO:0005886">
    <property type="term" value="C:plasma membrane"/>
    <property type="evidence" value="ECO:0007669"/>
    <property type="project" value="TreeGrafter"/>
</dbReference>
<feature type="transmembrane region" description="Helical" evidence="8">
    <location>
        <begin position="147"/>
        <end position="169"/>
    </location>
</feature>
<dbReference type="PANTHER" id="PTHR43337">
    <property type="entry name" value="XANTHINE/URACIL PERMEASE C887.17-RELATED"/>
    <property type="match status" value="1"/>
</dbReference>
<comment type="caution">
    <text evidence="9">The sequence shown here is derived from an EMBL/GenBank/DDBJ whole genome shotgun (WGS) entry which is preliminary data.</text>
</comment>
<dbReference type="GO" id="GO:0012505">
    <property type="term" value="C:endomembrane system"/>
    <property type="evidence" value="ECO:0007669"/>
    <property type="project" value="UniProtKB-SubCell"/>
</dbReference>
<feature type="region of interest" description="Disordered" evidence="7">
    <location>
        <begin position="597"/>
        <end position="649"/>
    </location>
</feature>
<name>A0AA38H5S9_9TREE</name>
<dbReference type="InterPro" id="IPR006043">
    <property type="entry name" value="NCS2"/>
</dbReference>
<dbReference type="Proteomes" id="UP001164286">
    <property type="component" value="Unassembled WGS sequence"/>
</dbReference>
<dbReference type="GO" id="GO:0005345">
    <property type="term" value="F:purine nucleobase transmembrane transporter activity"/>
    <property type="evidence" value="ECO:0007669"/>
    <property type="project" value="TreeGrafter"/>
</dbReference>
<evidence type="ECO:0000313" key="9">
    <source>
        <dbReference type="EMBL" id="KAI9634401.1"/>
    </source>
</evidence>
<feature type="transmembrane region" description="Helical" evidence="8">
    <location>
        <begin position="97"/>
        <end position="116"/>
    </location>
</feature>
<feature type="transmembrane region" description="Helical" evidence="8">
    <location>
        <begin position="325"/>
        <end position="346"/>
    </location>
</feature>
<keyword evidence="6 8" id="KW-0472">Membrane</keyword>
<feature type="transmembrane region" description="Helical" evidence="8">
    <location>
        <begin position="404"/>
        <end position="424"/>
    </location>
</feature>
<accession>A0AA38H5S9</accession>
<dbReference type="AlphaFoldDB" id="A0AA38H5S9"/>
<dbReference type="GO" id="GO:0015854">
    <property type="term" value="P:guanine transport"/>
    <property type="evidence" value="ECO:0007669"/>
    <property type="project" value="TreeGrafter"/>
</dbReference>
<organism evidence="9 10">
    <name type="scientific">Dioszegia hungarica</name>
    <dbReference type="NCBI Taxonomy" id="4972"/>
    <lineage>
        <taxon>Eukaryota</taxon>
        <taxon>Fungi</taxon>
        <taxon>Dikarya</taxon>
        <taxon>Basidiomycota</taxon>
        <taxon>Agaricomycotina</taxon>
        <taxon>Tremellomycetes</taxon>
        <taxon>Tremellales</taxon>
        <taxon>Bulleribasidiaceae</taxon>
        <taxon>Dioszegia</taxon>
    </lineage>
</organism>
<keyword evidence="3" id="KW-0813">Transport</keyword>